<organism evidence="1 2">
    <name type="scientific">Plantibacter flavus</name>
    <dbReference type="NCBI Taxonomy" id="150123"/>
    <lineage>
        <taxon>Bacteria</taxon>
        <taxon>Bacillati</taxon>
        <taxon>Actinomycetota</taxon>
        <taxon>Actinomycetes</taxon>
        <taxon>Micrococcales</taxon>
        <taxon>Microbacteriaceae</taxon>
        <taxon>Plantibacter</taxon>
    </lineage>
</organism>
<reference evidence="1 2" key="1">
    <citation type="submission" date="2018-11" db="EMBL/GenBank/DDBJ databases">
        <title>Sequencing the genomes of 1000 actinobacteria strains.</title>
        <authorList>
            <person name="Klenk H.-P."/>
        </authorList>
    </citation>
    <scope>NUCLEOTIDE SEQUENCE [LARGE SCALE GENOMIC DNA]</scope>
    <source>
        <strain evidence="1 2">DSM 14012</strain>
    </source>
</reference>
<dbReference type="EMBL" id="RKHL01000001">
    <property type="protein sequence ID" value="ROR80022.1"/>
    <property type="molecule type" value="Genomic_DNA"/>
</dbReference>
<accession>A0A3N2BXW9</accession>
<protein>
    <submittedName>
        <fullName evidence="1">Ornithine cyclodeaminase</fullName>
    </submittedName>
</protein>
<dbReference type="InterPro" id="IPR023401">
    <property type="entry name" value="ODC_N"/>
</dbReference>
<dbReference type="PANTHER" id="PTHR13812:SF19">
    <property type="entry name" value="KETIMINE REDUCTASE MU-CRYSTALLIN"/>
    <property type="match status" value="1"/>
</dbReference>
<dbReference type="RefSeq" id="WP_085511596.1">
    <property type="nucleotide sequence ID" value="NZ_FXAP01000002.1"/>
</dbReference>
<dbReference type="PANTHER" id="PTHR13812">
    <property type="entry name" value="KETIMINE REDUCTASE MU-CRYSTALLIN"/>
    <property type="match status" value="1"/>
</dbReference>
<keyword evidence="2" id="KW-1185">Reference proteome</keyword>
<dbReference type="InterPro" id="IPR003462">
    <property type="entry name" value="ODC_Mu_crystall"/>
</dbReference>
<dbReference type="AlphaFoldDB" id="A0A3N2BXW9"/>
<evidence type="ECO:0000313" key="1">
    <source>
        <dbReference type="EMBL" id="ROR80022.1"/>
    </source>
</evidence>
<comment type="caution">
    <text evidence="1">The sequence shown here is derived from an EMBL/GenBank/DDBJ whole genome shotgun (WGS) entry which is preliminary data.</text>
</comment>
<dbReference type="Gene3D" id="3.30.1780.10">
    <property type="entry name" value="ornithine cyclodeaminase, domain 1"/>
    <property type="match status" value="1"/>
</dbReference>
<name>A0A3N2BXW9_9MICO</name>
<dbReference type="InterPro" id="IPR036291">
    <property type="entry name" value="NAD(P)-bd_dom_sf"/>
</dbReference>
<dbReference type="Pfam" id="PF02423">
    <property type="entry name" value="OCD_Mu_crystall"/>
    <property type="match status" value="1"/>
</dbReference>
<gene>
    <name evidence="1" type="ORF">EDD42_0053</name>
</gene>
<dbReference type="Proteomes" id="UP000266915">
    <property type="component" value="Unassembled WGS sequence"/>
</dbReference>
<sequence>MRTTPPVFSADEIRATLTMSDAIESARTAFRALHAQTVESPPPWHLNVSEHRGELHVKGAAVHGAPHLSVKVATGFPGNACHGVPTSDGLTAVVDSATGRIAALFLDGGYLTELRTGAAGALALDLLAPAEVEELAIVGSGGQARFQIEAALHVRTPERITVYGRNEDRMRAFATWIQERADIPVRRAALDDSPMTATAVVTVTPSTVPVLYSHQIRAGTHVTAIGSDGPGKRELEPSLLRRADLIVVDSLHQSQTLGELQGIDLGGQDVVTLGSLLHRRRTDRDPDLLTIADLSGTGAQDAAIAALAARRLLDN</sequence>
<dbReference type="PIRSF" id="PIRSF001439">
    <property type="entry name" value="CryM"/>
    <property type="match status" value="1"/>
</dbReference>
<evidence type="ECO:0000313" key="2">
    <source>
        <dbReference type="Proteomes" id="UP000266915"/>
    </source>
</evidence>
<dbReference type="Gene3D" id="3.40.50.720">
    <property type="entry name" value="NAD(P)-binding Rossmann-like Domain"/>
    <property type="match status" value="1"/>
</dbReference>
<dbReference type="GO" id="GO:0005737">
    <property type="term" value="C:cytoplasm"/>
    <property type="evidence" value="ECO:0007669"/>
    <property type="project" value="TreeGrafter"/>
</dbReference>
<proteinExistence type="predicted"/>
<dbReference type="SUPFAM" id="SSF51735">
    <property type="entry name" value="NAD(P)-binding Rossmann-fold domains"/>
    <property type="match status" value="1"/>
</dbReference>